<organism evidence="2 3">
    <name type="scientific">Remersonia thermophila</name>
    <dbReference type="NCBI Taxonomy" id="72144"/>
    <lineage>
        <taxon>Eukaryota</taxon>
        <taxon>Fungi</taxon>
        <taxon>Dikarya</taxon>
        <taxon>Ascomycota</taxon>
        <taxon>Pezizomycotina</taxon>
        <taxon>Sordariomycetes</taxon>
        <taxon>Sordariomycetidae</taxon>
        <taxon>Sordariales</taxon>
        <taxon>Sordariales incertae sedis</taxon>
        <taxon>Remersonia</taxon>
    </lineage>
</organism>
<proteinExistence type="predicted"/>
<keyword evidence="1" id="KW-0732">Signal</keyword>
<dbReference type="RefSeq" id="XP_070869152.1">
    <property type="nucleotide sequence ID" value="XM_071008902.1"/>
</dbReference>
<evidence type="ECO:0000313" key="2">
    <source>
        <dbReference type="EMBL" id="KAL2270428.1"/>
    </source>
</evidence>
<evidence type="ECO:0000256" key="1">
    <source>
        <dbReference type="SAM" id="SignalP"/>
    </source>
</evidence>
<dbReference type="EMBL" id="JAZGUE010000002">
    <property type="protein sequence ID" value="KAL2270428.1"/>
    <property type="molecule type" value="Genomic_DNA"/>
</dbReference>
<accession>A0ABR4DJ78</accession>
<name>A0ABR4DJ78_9PEZI</name>
<dbReference type="GeneID" id="98123546"/>
<dbReference type="Proteomes" id="UP001600064">
    <property type="component" value="Unassembled WGS sequence"/>
</dbReference>
<reference evidence="2 3" key="1">
    <citation type="journal article" date="2024" name="Commun. Biol.">
        <title>Comparative genomic analysis of thermophilic fungi reveals convergent evolutionary adaptations and gene losses.</title>
        <authorList>
            <person name="Steindorff A.S."/>
            <person name="Aguilar-Pontes M.V."/>
            <person name="Robinson A.J."/>
            <person name="Andreopoulos B."/>
            <person name="LaButti K."/>
            <person name="Kuo A."/>
            <person name="Mondo S."/>
            <person name="Riley R."/>
            <person name="Otillar R."/>
            <person name="Haridas S."/>
            <person name="Lipzen A."/>
            <person name="Grimwood J."/>
            <person name="Schmutz J."/>
            <person name="Clum A."/>
            <person name="Reid I.D."/>
            <person name="Moisan M.C."/>
            <person name="Butler G."/>
            <person name="Nguyen T.T.M."/>
            <person name="Dewar K."/>
            <person name="Conant G."/>
            <person name="Drula E."/>
            <person name="Henrissat B."/>
            <person name="Hansel C."/>
            <person name="Singer S."/>
            <person name="Hutchinson M.I."/>
            <person name="de Vries R.P."/>
            <person name="Natvig D.O."/>
            <person name="Powell A.J."/>
            <person name="Tsang A."/>
            <person name="Grigoriev I.V."/>
        </authorList>
    </citation>
    <scope>NUCLEOTIDE SEQUENCE [LARGE SCALE GENOMIC DNA]</scope>
    <source>
        <strain evidence="2 3">ATCC 22073</strain>
    </source>
</reference>
<feature type="chain" id="PRO_5045084404" description="Secreted protein" evidence="1">
    <location>
        <begin position="26"/>
        <end position="162"/>
    </location>
</feature>
<keyword evidence="3" id="KW-1185">Reference proteome</keyword>
<gene>
    <name evidence="2" type="ORF">VTJ83DRAFT_2612</name>
</gene>
<feature type="signal peptide" evidence="1">
    <location>
        <begin position="1"/>
        <end position="25"/>
    </location>
</feature>
<comment type="caution">
    <text evidence="2">The sequence shown here is derived from an EMBL/GenBank/DDBJ whole genome shotgun (WGS) entry which is preliminary data.</text>
</comment>
<evidence type="ECO:0008006" key="4">
    <source>
        <dbReference type="Google" id="ProtNLM"/>
    </source>
</evidence>
<sequence length="162" mass="18245">MFPLVYFAHFLSNLLLLSAFQHAGSLTPLTLGSQVREKNPIHRHLSRWTFYGLAASQTKAIAGLLCFPAHPRHCHLQHLQEHKPSQSLKLSPVPKLGQPRPRLPWLPEAPPLSLFPRTFPLPPNCCFHRAPSNQRNSSALLSHPCSRILAFTSNRQCPTLNE</sequence>
<protein>
    <recommendedName>
        <fullName evidence="4">Secreted protein</fullName>
    </recommendedName>
</protein>
<evidence type="ECO:0000313" key="3">
    <source>
        <dbReference type="Proteomes" id="UP001600064"/>
    </source>
</evidence>